<proteinExistence type="predicted"/>
<comment type="caution">
    <text evidence="2">The sequence shown here is derived from an EMBL/GenBank/DDBJ whole genome shotgun (WGS) entry which is preliminary data.</text>
</comment>
<evidence type="ECO:0000259" key="1">
    <source>
        <dbReference type="Pfam" id="PF13349"/>
    </source>
</evidence>
<dbReference type="Pfam" id="PF13349">
    <property type="entry name" value="DUF4097"/>
    <property type="match status" value="1"/>
</dbReference>
<name>A0A4R1FW48_9NOCA</name>
<gene>
    <name evidence="2" type="ORF">DFR71_2901</name>
</gene>
<dbReference type="Proteomes" id="UP000294856">
    <property type="component" value="Unassembled WGS sequence"/>
</dbReference>
<sequence length="214" mass="22145">MPTFQTPQPITVAVNVPSGEVAVVASDRTDTVVVVLPADTSSKADVRAAEQIRAEFTDGKLTVEAPKKWKSFTPFGGNPSVSVTVEVPIGSALDATLAMGRLRIAGEFSGCDLEVSAGDIVIERPGGSVTAKTAKGDIRVDDAVRGVLRLDTSMGDLEVGIRPGSAARLEANALRGSVLNRLEPIEGSPEGGATVQVVARNLYGNVTIGHATLV</sequence>
<organism evidence="2 3">
    <name type="scientific">Nocardia alba</name>
    <dbReference type="NCBI Taxonomy" id="225051"/>
    <lineage>
        <taxon>Bacteria</taxon>
        <taxon>Bacillati</taxon>
        <taxon>Actinomycetota</taxon>
        <taxon>Actinomycetes</taxon>
        <taxon>Mycobacteriales</taxon>
        <taxon>Nocardiaceae</taxon>
        <taxon>Nocardia</taxon>
    </lineage>
</organism>
<evidence type="ECO:0000313" key="3">
    <source>
        <dbReference type="Proteomes" id="UP000294856"/>
    </source>
</evidence>
<dbReference type="RefSeq" id="WP_067445618.1">
    <property type="nucleotide sequence ID" value="NZ_SMFR01000002.1"/>
</dbReference>
<keyword evidence="3" id="KW-1185">Reference proteome</keyword>
<evidence type="ECO:0000313" key="2">
    <source>
        <dbReference type="EMBL" id="TCJ96868.1"/>
    </source>
</evidence>
<feature type="domain" description="DUF4097" evidence="1">
    <location>
        <begin position="24"/>
        <end position="177"/>
    </location>
</feature>
<dbReference type="Gene3D" id="2.160.20.120">
    <property type="match status" value="1"/>
</dbReference>
<accession>A0A4R1FW48</accession>
<dbReference type="EMBL" id="SMFR01000002">
    <property type="protein sequence ID" value="TCJ96868.1"/>
    <property type="molecule type" value="Genomic_DNA"/>
</dbReference>
<dbReference type="STRING" id="1210063.GCA_001612665_00559"/>
<protein>
    <recommendedName>
        <fullName evidence="1">DUF4097 domain-containing protein</fullName>
    </recommendedName>
</protein>
<dbReference type="InterPro" id="IPR025164">
    <property type="entry name" value="Toastrack_DUF4097"/>
</dbReference>
<dbReference type="OrthoDB" id="3252095at2"/>
<reference evidence="2 3" key="1">
    <citation type="submission" date="2019-03" db="EMBL/GenBank/DDBJ databases">
        <title>Genomic Encyclopedia of Type Strains, Phase IV (KMG-IV): sequencing the most valuable type-strain genomes for metagenomic binning, comparative biology and taxonomic classification.</title>
        <authorList>
            <person name="Goeker M."/>
        </authorList>
    </citation>
    <scope>NUCLEOTIDE SEQUENCE [LARGE SCALE GENOMIC DNA]</scope>
    <source>
        <strain evidence="2 3">DSM 44684</strain>
    </source>
</reference>
<dbReference type="AlphaFoldDB" id="A0A4R1FW48"/>